<feature type="transmembrane region" description="Helical" evidence="2">
    <location>
        <begin position="129"/>
        <end position="148"/>
    </location>
</feature>
<feature type="transmembrane region" description="Helical" evidence="2">
    <location>
        <begin position="38"/>
        <end position="59"/>
    </location>
</feature>
<feature type="region of interest" description="Disordered" evidence="1">
    <location>
        <begin position="607"/>
        <end position="629"/>
    </location>
</feature>
<keyword evidence="2" id="KW-0812">Transmembrane</keyword>
<organism evidence="3 4">
    <name type="scientific">Effrenium voratum</name>
    <dbReference type="NCBI Taxonomy" id="2562239"/>
    <lineage>
        <taxon>Eukaryota</taxon>
        <taxon>Sar</taxon>
        <taxon>Alveolata</taxon>
        <taxon>Dinophyceae</taxon>
        <taxon>Suessiales</taxon>
        <taxon>Symbiodiniaceae</taxon>
        <taxon>Effrenium</taxon>
    </lineage>
</organism>
<dbReference type="InterPro" id="IPR036844">
    <property type="entry name" value="Hint_dom_sf"/>
</dbReference>
<name>A0AA36MXP7_9DINO</name>
<dbReference type="EMBL" id="CAUJNA010002057">
    <property type="protein sequence ID" value="CAJ1390364.1"/>
    <property type="molecule type" value="Genomic_DNA"/>
</dbReference>
<sequence>MQPHLRPIREENERAFEELTVSPNERFQRLMAKDSNRYETLVLAVEVCYLIMYFGLVMLQEFAADDKAPEFYQVCVAGLAQKGQLPPPGPGPYEPSITPQRLQESIEVMERCDAELLAHHSLDFAEDFVGNRFIPLLVVILRAWRLFGCHDRCDASKVWSLGRRPMVRWMLDTAFHTCVMSWYGLMAGLYSTLSLLPFDDDKFESTLYLGPTVYVFLLTALCLTVLDKLQTLITCTISFGVFVVPPLVALVQLLDQKGRQVSLMLHLMNQFTLIIAVAAVCVARWSSWHDKQTDFRREEQLKTGIVNEKVKRCQAEFAAQRLTQEKAPDCETSYLEPSEHHGFDQSVPWASLPHLSAHPPSAASVSAASAPANMDRLAHLQGTSRCDCLPMGAKVYTDSHSQGMPASELQAGDKVLCYDHLAGSIRYVEISDCGVVSGECDWSRITMADGTAVSVTAEHPVRVVGQLGEAESQGVWGLGGGQVMPAGQLRPGKDMLKILRLGAVPVQTMHIESDVQPRVRVNLRQSWRYSLFCSQGAGADMTAVAVESSDALAGRQMTDLQVQNTFIGGCIKEDTVPRKPLSAPGAVVHPVIVGREAYEPKLEDIETDLGDSGVDTTRASSASEDPDQLHAKGCCQPCLFQSRYYADPEKYPACTKPDCLARLCHLQHSEEYISKYKAQKRSYEKKNRLNFRKEARTLQSL</sequence>
<proteinExistence type="predicted"/>
<evidence type="ECO:0000313" key="3">
    <source>
        <dbReference type="EMBL" id="CAJ1390364.1"/>
    </source>
</evidence>
<feature type="transmembrane region" description="Helical" evidence="2">
    <location>
        <begin position="233"/>
        <end position="254"/>
    </location>
</feature>
<keyword evidence="2" id="KW-1133">Transmembrane helix</keyword>
<evidence type="ECO:0000313" key="4">
    <source>
        <dbReference type="Proteomes" id="UP001178507"/>
    </source>
</evidence>
<feature type="transmembrane region" description="Helical" evidence="2">
    <location>
        <begin position="169"/>
        <end position="193"/>
    </location>
</feature>
<feature type="transmembrane region" description="Helical" evidence="2">
    <location>
        <begin position="205"/>
        <end position="226"/>
    </location>
</feature>
<keyword evidence="2" id="KW-0472">Membrane</keyword>
<dbReference type="Proteomes" id="UP001178507">
    <property type="component" value="Unassembled WGS sequence"/>
</dbReference>
<keyword evidence="4" id="KW-1185">Reference proteome</keyword>
<comment type="caution">
    <text evidence="3">The sequence shown here is derived from an EMBL/GenBank/DDBJ whole genome shotgun (WGS) entry which is preliminary data.</text>
</comment>
<evidence type="ECO:0000256" key="1">
    <source>
        <dbReference type="SAM" id="MobiDB-lite"/>
    </source>
</evidence>
<feature type="transmembrane region" description="Helical" evidence="2">
    <location>
        <begin position="266"/>
        <end position="287"/>
    </location>
</feature>
<dbReference type="SUPFAM" id="SSF51294">
    <property type="entry name" value="Hedgehog/intein (Hint) domain"/>
    <property type="match status" value="1"/>
</dbReference>
<evidence type="ECO:0000256" key="2">
    <source>
        <dbReference type="SAM" id="Phobius"/>
    </source>
</evidence>
<dbReference type="Gene3D" id="2.170.16.10">
    <property type="entry name" value="Hedgehog/Intein (Hint) domain"/>
    <property type="match status" value="1"/>
</dbReference>
<gene>
    <name evidence="3" type="ORF">EVOR1521_LOCUS15814</name>
</gene>
<accession>A0AA36MXP7</accession>
<dbReference type="AlphaFoldDB" id="A0AA36MXP7"/>
<feature type="compositionally biased region" description="Polar residues" evidence="1">
    <location>
        <begin position="614"/>
        <end position="623"/>
    </location>
</feature>
<reference evidence="3" key="1">
    <citation type="submission" date="2023-08" db="EMBL/GenBank/DDBJ databases">
        <authorList>
            <person name="Chen Y."/>
            <person name="Shah S."/>
            <person name="Dougan E. K."/>
            <person name="Thang M."/>
            <person name="Chan C."/>
        </authorList>
    </citation>
    <scope>NUCLEOTIDE SEQUENCE</scope>
</reference>
<protein>
    <submittedName>
        <fullName evidence="3">Uncharacterized protein</fullName>
    </submittedName>
</protein>